<keyword evidence="7" id="KW-1185">Reference proteome</keyword>
<dbReference type="InterPro" id="IPR014710">
    <property type="entry name" value="RmlC-like_jellyroll"/>
</dbReference>
<dbReference type="PROSITE" id="PS51063">
    <property type="entry name" value="HTH_CRP_2"/>
    <property type="match status" value="1"/>
</dbReference>
<comment type="caution">
    <text evidence="6">The sequence shown here is derived from an EMBL/GenBank/DDBJ whole genome shotgun (WGS) entry which is preliminary data.</text>
</comment>
<dbReference type="PANTHER" id="PTHR24567:SF74">
    <property type="entry name" value="HTH-TYPE TRANSCRIPTIONAL REGULATOR ARCR"/>
    <property type="match status" value="1"/>
</dbReference>
<dbReference type="CDD" id="cd00038">
    <property type="entry name" value="CAP_ED"/>
    <property type="match status" value="1"/>
</dbReference>
<evidence type="ECO:0000259" key="4">
    <source>
        <dbReference type="PROSITE" id="PS50042"/>
    </source>
</evidence>
<keyword evidence="3" id="KW-0804">Transcription</keyword>
<dbReference type="PANTHER" id="PTHR24567">
    <property type="entry name" value="CRP FAMILY TRANSCRIPTIONAL REGULATORY PROTEIN"/>
    <property type="match status" value="1"/>
</dbReference>
<evidence type="ECO:0000256" key="3">
    <source>
        <dbReference type="ARBA" id="ARBA00023163"/>
    </source>
</evidence>
<keyword evidence="2" id="KW-0238">DNA-binding</keyword>
<dbReference type="InterPro" id="IPR000595">
    <property type="entry name" value="cNMP-bd_dom"/>
</dbReference>
<sequence length="229" mass="23938">MGMTAWRHNSLMAALRPGDAAALIAAGTLKRYAAGSVLLHEGEASRYVLVVLSGYVKITAHNAEGEVSLLAIRGAGDLLGELAALDGQPRSATATAAGVVHAVWVSAQAFRAFRARHPEAAEEVSRSAAAKLRSATARRIDLTGVSVKVRVARVLVELAASHGRTTRRGTSLAFPLAQPELAALVGAAERSAHKALTELRAVGWVATGYRSVTILDYISLSELAGWQAG</sequence>
<evidence type="ECO:0000259" key="5">
    <source>
        <dbReference type="PROSITE" id="PS51063"/>
    </source>
</evidence>
<dbReference type="InterPro" id="IPR050397">
    <property type="entry name" value="Env_Response_Regulators"/>
</dbReference>
<organism evidence="6 7">
    <name type="scientific">Saccharothrix lopnurensis</name>
    <dbReference type="NCBI Taxonomy" id="1670621"/>
    <lineage>
        <taxon>Bacteria</taxon>
        <taxon>Bacillati</taxon>
        <taxon>Actinomycetota</taxon>
        <taxon>Actinomycetes</taxon>
        <taxon>Pseudonocardiales</taxon>
        <taxon>Pseudonocardiaceae</taxon>
        <taxon>Saccharothrix</taxon>
    </lineage>
</organism>
<evidence type="ECO:0000313" key="7">
    <source>
        <dbReference type="Proteomes" id="UP001596220"/>
    </source>
</evidence>
<reference evidence="7" key="1">
    <citation type="journal article" date="2019" name="Int. J. Syst. Evol. Microbiol.">
        <title>The Global Catalogue of Microorganisms (GCM) 10K type strain sequencing project: providing services to taxonomists for standard genome sequencing and annotation.</title>
        <authorList>
            <consortium name="The Broad Institute Genomics Platform"/>
            <consortium name="The Broad Institute Genome Sequencing Center for Infectious Disease"/>
            <person name="Wu L."/>
            <person name="Ma J."/>
        </authorList>
    </citation>
    <scope>NUCLEOTIDE SEQUENCE [LARGE SCALE GENOMIC DNA]</scope>
    <source>
        <strain evidence="7">CGMCC 4.7246</strain>
    </source>
</reference>
<name>A0ABW1NX81_9PSEU</name>
<dbReference type="Pfam" id="PF13545">
    <property type="entry name" value="HTH_Crp_2"/>
    <property type="match status" value="1"/>
</dbReference>
<proteinExistence type="predicted"/>
<dbReference type="InterPro" id="IPR036388">
    <property type="entry name" value="WH-like_DNA-bd_sf"/>
</dbReference>
<evidence type="ECO:0000256" key="1">
    <source>
        <dbReference type="ARBA" id="ARBA00023015"/>
    </source>
</evidence>
<protein>
    <submittedName>
        <fullName evidence="6">Crp/Fnr family transcriptional regulator</fullName>
    </submittedName>
</protein>
<dbReference type="SUPFAM" id="SSF46785">
    <property type="entry name" value="Winged helix' DNA-binding domain"/>
    <property type="match status" value="1"/>
</dbReference>
<dbReference type="Gene3D" id="2.60.120.10">
    <property type="entry name" value="Jelly Rolls"/>
    <property type="match status" value="1"/>
</dbReference>
<feature type="domain" description="Cyclic nucleotide-binding" evidence="4">
    <location>
        <begin position="11"/>
        <end position="111"/>
    </location>
</feature>
<dbReference type="InterPro" id="IPR036390">
    <property type="entry name" value="WH_DNA-bd_sf"/>
</dbReference>
<dbReference type="SUPFAM" id="SSF51206">
    <property type="entry name" value="cAMP-binding domain-like"/>
    <property type="match status" value="1"/>
</dbReference>
<dbReference type="Pfam" id="PF00027">
    <property type="entry name" value="cNMP_binding"/>
    <property type="match status" value="1"/>
</dbReference>
<dbReference type="InterPro" id="IPR018490">
    <property type="entry name" value="cNMP-bd_dom_sf"/>
</dbReference>
<evidence type="ECO:0000313" key="6">
    <source>
        <dbReference type="EMBL" id="MFC6087841.1"/>
    </source>
</evidence>
<dbReference type="PROSITE" id="PS50042">
    <property type="entry name" value="CNMP_BINDING_3"/>
    <property type="match status" value="1"/>
</dbReference>
<evidence type="ECO:0000256" key="2">
    <source>
        <dbReference type="ARBA" id="ARBA00023125"/>
    </source>
</evidence>
<gene>
    <name evidence="6" type="ORF">ACFP3R_00995</name>
</gene>
<dbReference type="Gene3D" id="1.10.10.10">
    <property type="entry name" value="Winged helix-like DNA-binding domain superfamily/Winged helix DNA-binding domain"/>
    <property type="match status" value="1"/>
</dbReference>
<dbReference type="EMBL" id="JBHSQO010000001">
    <property type="protein sequence ID" value="MFC6087841.1"/>
    <property type="molecule type" value="Genomic_DNA"/>
</dbReference>
<dbReference type="SMART" id="SM00100">
    <property type="entry name" value="cNMP"/>
    <property type="match status" value="1"/>
</dbReference>
<dbReference type="RefSeq" id="WP_380631801.1">
    <property type="nucleotide sequence ID" value="NZ_JBHSQO010000001.1"/>
</dbReference>
<accession>A0ABW1NX81</accession>
<dbReference type="InterPro" id="IPR012318">
    <property type="entry name" value="HTH_CRP"/>
</dbReference>
<feature type="domain" description="HTH crp-type" evidence="5">
    <location>
        <begin position="145"/>
        <end position="218"/>
    </location>
</feature>
<dbReference type="Proteomes" id="UP001596220">
    <property type="component" value="Unassembled WGS sequence"/>
</dbReference>
<keyword evidence="1" id="KW-0805">Transcription regulation</keyword>